<dbReference type="Gene3D" id="2.60.200.20">
    <property type="match status" value="1"/>
</dbReference>
<evidence type="ECO:0000259" key="2">
    <source>
        <dbReference type="PROSITE" id="PS50006"/>
    </source>
</evidence>
<feature type="region of interest" description="Disordered" evidence="1">
    <location>
        <begin position="180"/>
        <end position="308"/>
    </location>
</feature>
<dbReference type="SMART" id="SM00240">
    <property type="entry name" value="FHA"/>
    <property type="match status" value="1"/>
</dbReference>
<evidence type="ECO:0000313" key="4">
    <source>
        <dbReference type="Proteomes" id="UP000254266"/>
    </source>
</evidence>
<proteinExistence type="predicted"/>
<dbReference type="EMBL" id="QFXC01000008">
    <property type="protein sequence ID" value="RDH83839.1"/>
    <property type="molecule type" value="Genomic_DNA"/>
</dbReference>
<feature type="region of interest" description="Disordered" evidence="1">
    <location>
        <begin position="129"/>
        <end position="167"/>
    </location>
</feature>
<dbReference type="InterPro" id="IPR008984">
    <property type="entry name" value="SMAD_FHA_dom_sf"/>
</dbReference>
<keyword evidence="4" id="KW-1185">Reference proteome</keyword>
<dbReference type="AlphaFoldDB" id="A0A370DFZ7"/>
<dbReference type="InterPro" id="IPR000253">
    <property type="entry name" value="FHA_dom"/>
</dbReference>
<accession>A0A370DFZ7</accession>
<dbReference type="NCBIfam" id="TIGR03354">
    <property type="entry name" value="VI_FHA"/>
    <property type="match status" value="1"/>
</dbReference>
<dbReference type="Pfam" id="PF20232">
    <property type="entry name" value="T6SS_FHA_C"/>
    <property type="match status" value="1"/>
</dbReference>
<dbReference type="InterPro" id="IPR017735">
    <property type="entry name" value="T6SS_FHA"/>
</dbReference>
<dbReference type="PROSITE" id="PS50006">
    <property type="entry name" value="FHA_DOMAIN"/>
    <property type="match status" value="1"/>
</dbReference>
<sequence>MPLIVTINRAPESVNLAETTKTFDEAGGSLGRAKDNNWVLDDPERFLSSCHCQLSCENGQFYLTDLSTNGTFFNGAVNPMGKGTRLPINDGDSFELGDYSFSANVAGAAQQDFGASADPFASSASSASGNSMDDIFSSAPQESSFGQNDANPFGGGHVSSADSLFTANPEETDPLAALDKAQGGSIGSSIPGDTNDPFKGGLDGLGGGDSFASQPASDPFGGPSHSDQSDLLNQQVSWPEATPDNQLSGAPSTGGGIPDDWDDDFMSSEPAAPAAQNVTPQIKPSTPLTEPPVVPKPAQPQAPAKPVAPVTVADEPVAQHHLTGKFDTPANEVLLAQQQAQAKLQSELEVLKQQMISQQKGIPSNVTVDTTLINAMGLHQLNMNDEEITRVNQVVGEVVREMVSGLMQVLGSRSSIKNEFRMNVTTIQPVENNPLKFSANIDDALENMFIKQGNAYKKPVEAVQESFESIAEHQVAILAGIRAAFKGVIERFDPVLLEQRFAKQKKSGLMPASQKAKNWDAYLEYYNELAGDIDSSFQYLFGDEFVQAYEEQLQKLTIARKSQKNKT</sequence>
<feature type="domain" description="FHA" evidence="2">
    <location>
        <begin position="28"/>
        <end position="78"/>
    </location>
</feature>
<name>A0A370DFZ7_9GAMM</name>
<comment type="caution">
    <text evidence="3">The sequence shown here is derived from an EMBL/GenBank/DDBJ whole genome shotgun (WGS) entry which is preliminary data.</text>
</comment>
<feature type="compositionally biased region" description="Pro residues" evidence="1">
    <location>
        <begin position="289"/>
        <end position="300"/>
    </location>
</feature>
<dbReference type="SUPFAM" id="SSF49879">
    <property type="entry name" value="SMAD/FHA domain"/>
    <property type="match status" value="1"/>
</dbReference>
<gene>
    <name evidence="3" type="primary">tagH</name>
    <name evidence="3" type="ORF">DIZ80_06810</name>
</gene>
<evidence type="ECO:0000256" key="1">
    <source>
        <dbReference type="SAM" id="MobiDB-lite"/>
    </source>
</evidence>
<reference evidence="3 4" key="1">
    <citation type="journal article" date="2018" name="ISME J.">
        <title>Endosymbiont genomes yield clues of tubeworm success.</title>
        <authorList>
            <person name="Li Y."/>
            <person name="Liles M.R."/>
            <person name="Halanych K.M."/>
        </authorList>
    </citation>
    <scope>NUCLEOTIDE SEQUENCE [LARGE SCALE GENOMIC DNA]</scope>
    <source>
        <strain evidence="3">A1464</strain>
    </source>
</reference>
<dbReference type="InterPro" id="IPR046883">
    <property type="entry name" value="T6SS_FHA_C"/>
</dbReference>
<feature type="compositionally biased region" description="Polar residues" evidence="1">
    <location>
        <begin position="225"/>
        <end position="251"/>
    </location>
</feature>
<feature type="compositionally biased region" description="Polar residues" evidence="1">
    <location>
        <begin position="276"/>
        <end position="288"/>
    </location>
</feature>
<protein>
    <submittedName>
        <fullName evidence="3">Type VI secretion system-associated FHA domain protein TagH</fullName>
    </submittedName>
</protein>
<evidence type="ECO:0000313" key="3">
    <source>
        <dbReference type="EMBL" id="RDH83839.1"/>
    </source>
</evidence>
<feature type="compositionally biased region" description="Polar residues" evidence="1">
    <location>
        <begin position="138"/>
        <end position="150"/>
    </location>
</feature>
<dbReference type="Pfam" id="PF00498">
    <property type="entry name" value="FHA"/>
    <property type="match status" value="1"/>
</dbReference>
<organism evidence="3 4">
    <name type="scientific">endosymbiont of Galathealinum brachiosum</name>
    <dbReference type="NCBI Taxonomy" id="2200906"/>
    <lineage>
        <taxon>Bacteria</taxon>
        <taxon>Pseudomonadati</taxon>
        <taxon>Pseudomonadota</taxon>
        <taxon>Gammaproteobacteria</taxon>
        <taxon>sulfur-oxidizing symbionts</taxon>
    </lineage>
</organism>
<dbReference type="CDD" id="cd00060">
    <property type="entry name" value="FHA"/>
    <property type="match status" value="1"/>
</dbReference>
<dbReference type="Proteomes" id="UP000254266">
    <property type="component" value="Unassembled WGS sequence"/>
</dbReference>